<proteinExistence type="inferred from homology"/>
<comment type="cofactor">
    <cofactor evidence="6">
        <name>Mg(2+)</name>
        <dbReference type="ChEBI" id="CHEBI:18420"/>
    </cofactor>
    <cofactor evidence="6">
        <name>Mn(2+)</name>
        <dbReference type="ChEBI" id="CHEBI:29035"/>
    </cofactor>
    <text evidence="6">Mg(2+). Can also accept Mn(2+).</text>
</comment>
<feature type="site" description="Transition state stabilizer" evidence="6">
    <location>
        <position position="190"/>
    </location>
</feature>
<dbReference type="GO" id="GO:0005524">
    <property type="term" value="F:ATP binding"/>
    <property type="evidence" value="ECO:0007669"/>
    <property type="project" value="UniProtKB-KW"/>
</dbReference>
<evidence type="ECO:0000313" key="8">
    <source>
        <dbReference type="EMBL" id="KRM17914.1"/>
    </source>
</evidence>
<dbReference type="InterPro" id="IPR023865">
    <property type="entry name" value="Aliphatic_acid_kinase_CS"/>
</dbReference>
<keyword evidence="3 6" id="KW-0547">Nucleotide-binding</keyword>
<keyword evidence="6" id="KW-0479">Metal-binding</keyword>
<dbReference type="PANTHER" id="PTHR21060">
    <property type="entry name" value="ACETATE KINASE"/>
    <property type="match status" value="1"/>
</dbReference>
<evidence type="ECO:0000256" key="4">
    <source>
        <dbReference type="ARBA" id="ARBA00022777"/>
    </source>
</evidence>
<dbReference type="EMBL" id="AZGD01000100">
    <property type="protein sequence ID" value="KRM17914.1"/>
    <property type="molecule type" value="Genomic_DNA"/>
</dbReference>
<dbReference type="Gene3D" id="3.30.420.40">
    <property type="match status" value="2"/>
</dbReference>
<feature type="binding site" evidence="6">
    <location>
        <begin position="218"/>
        <end position="222"/>
    </location>
    <ligand>
        <name>ATP</name>
        <dbReference type="ChEBI" id="CHEBI:30616"/>
    </ligand>
</feature>
<dbReference type="eggNOG" id="COG0282">
    <property type="taxonomic scope" value="Bacteria"/>
</dbReference>
<dbReference type="InterPro" id="IPR000890">
    <property type="entry name" value="Aliphatic_acid_kin_short-chain"/>
</dbReference>
<dbReference type="InterPro" id="IPR004372">
    <property type="entry name" value="Ac/propionate_kinase"/>
</dbReference>
<dbReference type="PRINTS" id="PR00471">
    <property type="entry name" value="ACETATEKNASE"/>
</dbReference>
<dbReference type="PROSITE" id="PS01076">
    <property type="entry name" value="ACETATE_KINASE_2"/>
    <property type="match status" value="1"/>
</dbReference>
<keyword evidence="5 6" id="KW-0067">ATP-binding</keyword>
<accession>A0A0R1WIS0</accession>
<feature type="binding site" evidence="6">
    <location>
        <position position="21"/>
    </location>
    <ligand>
        <name>Mg(2+)</name>
        <dbReference type="ChEBI" id="CHEBI:18420"/>
    </ligand>
</feature>
<evidence type="ECO:0000256" key="3">
    <source>
        <dbReference type="ARBA" id="ARBA00022741"/>
    </source>
</evidence>
<comment type="catalytic activity">
    <reaction evidence="6">
        <text>acetate + ATP = acetyl phosphate + ADP</text>
        <dbReference type="Rhea" id="RHEA:11352"/>
        <dbReference type="ChEBI" id="CHEBI:22191"/>
        <dbReference type="ChEBI" id="CHEBI:30089"/>
        <dbReference type="ChEBI" id="CHEBI:30616"/>
        <dbReference type="ChEBI" id="CHEBI:456216"/>
        <dbReference type="EC" id="2.7.2.1"/>
    </reaction>
</comment>
<dbReference type="EC" id="2.7.2.1" evidence="6"/>
<comment type="caution">
    <text evidence="8">The sequence shown here is derived from an EMBL/GenBank/DDBJ whole genome shotgun (WGS) entry which is preliminary data.</text>
</comment>
<name>A0A0R1WIS0_9LACO</name>
<dbReference type="NCBIfam" id="TIGR00016">
    <property type="entry name" value="ackA"/>
    <property type="match status" value="1"/>
</dbReference>
<dbReference type="InterPro" id="IPR043129">
    <property type="entry name" value="ATPase_NBD"/>
</dbReference>
<keyword evidence="2 6" id="KW-0808">Transferase</keyword>
<evidence type="ECO:0000256" key="7">
    <source>
        <dbReference type="RuleBase" id="RU003835"/>
    </source>
</evidence>
<dbReference type="SUPFAM" id="SSF53067">
    <property type="entry name" value="Actin-like ATPase domain"/>
    <property type="match status" value="2"/>
</dbReference>
<keyword evidence="9" id="KW-1185">Reference proteome</keyword>
<feature type="binding site" evidence="6">
    <location>
        <position position="101"/>
    </location>
    <ligand>
        <name>substrate</name>
    </ligand>
</feature>
<keyword evidence="6" id="KW-0963">Cytoplasm</keyword>
<dbReference type="HAMAP" id="MF_00020">
    <property type="entry name" value="Acetate_kinase"/>
    <property type="match status" value="1"/>
</dbReference>
<feature type="active site" description="Proton donor/acceptor" evidence="6">
    <location>
        <position position="158"/>
    </location>
</feature>
<reference evidence="8 9" key="1">
    <citation type="journal article" date="2015" name="Genome Announc.">
        <title>Expanding the biotechnology potential of lactobacilli through comparative genomics of 213 strains and associated genera.</title>
        <authorList>
            <person name="Sun Z."/>
            <person name="Harris H.M."/>
            <person name="McCann A."/>
            <person name="Guo C."/>
            <person name="Argimon S."/>
            <person name="Zhang W."/>
            <person name="Yang X."/>
            <person name="Jeffery I.B."/>
            <person name="Cooney J.C."/>
            <person name="Kagawa T.F."/>
            <person name="Liu W."/>
            <person name="Song Y."/>
            <person name="Salvetti E."/>
            <person name="Wrobel A."/>
            <person name="Rasinkangas P."/>
            <person name="Parkhill J."/>
            <person name="Rea M.C."/>
            <person name="O'Sullivan O."/>
            <person name="Ritari J."/>
            <person name="Douillard F.P."/>
            <person name="Paul Ross R."/>
            <person name="Yang R."/>
            <person name="Briner A.E."/>
            <person name="Felis G.E."/>
            <person name="de Vos W.M."/>
            <person name="Barrangou R."/>
            <person name="Klaenhammer T.R."/>
            <person name="Caufield P.W."/>
            <person name="Cui Y."/>
            <person name="Zhang H."/>
            <person name="O'Toole P.W."/>
        </authorList>
    </citation>
    <scope>NUCLEOTIDE SEQUENCE [LARGE SCALE GENOMIC DNA]</scope>
    <source>
        <strain evidence="8 9">DSM 18933</strain>
    </source>
</reference>
<dbReference type="PROSITE" id="PS01075">
    <property type="entry name" value="ACETATE_KINASE_1"/>
    <property type="match status" value="1"/>
</dbReference>
<feature type="binding site" evidence="6">
    <location>
        <position position="28"/>
    </location>
    <ligand>
        <name>ATP</name>
        <dbReference type="ChEBI" id="CHEBI:30616"/>
    </ligand>
</feature>
<evidence type="ECO:0000313" key="9">
    <source>
        <dbReference type="Proteomes" id="UP000051054"/>
    </source>
</evidence>
<comment type="similarity">
    <text evidence="1 6 7">Belongs to the acetokinase family.</text>
</comment>
<gene>
    <name evidence="6" type="primary">ackA</name>
    <name evidence="8" type="ORF">FC40_GL001122</name>
</gene>
<evidence type="ECO:0000256" key="1">
    <source>
        <dbReference type="ARBA" id="ARBA00008748"/>
    </source>
</evidence>
<comment type="subunit">
    <text evidence="6">Homodimer.</text>
</comment>
<dbReference type="PIRSF" id="PIRSF000722">
    <property type="entry name" value="Acetate_prop_kin"/>
    <property type="match status" value="1"/>
</dbReference>
<dbReference type="GO" id="GO:0006085">
    <property type="term" value="P:acetyl-CoA biosynthetic process"/>
    <property type="evidence" value="ECO:0007669"/>
    <property type="project" value="UniProtKB-UniRule"/>
</dbReference>
<keyword evidence="6" id="KW-0460">Magnesium</keyword>
<comment type="subcellular location">
    <subcellularLocation>
        <location evidence="6">Cytoplasm</location>
    </subcellularLocation>
</comment>
<dbReference type="GO" id="GO:0000287">
    <property type="term" value="F:magnesium ion binding"/>
    <property type="evidence" value="ECO:0007669"/>
    <property type="project" value="UniProtKB-UniRule"/>
</dbReference>
<dbReference type="PATRIC" id="fig|1423755.3.peg.1183"/>
<evidence type="ECO:0000256" key="5">
    <source>
        <dbReference type="ARBA" id="ARBA00022840"/>
    </source>
</evidence>
<feature type="binding site" evidence="6">
    <location>
        <position position="392"/>
    </location>
    <ligand>
        <name>Mg(2+)</name>
        <dbReference type="ChEBI" id="CHEBI:18420"/>
    </ligand>
</feature>
<dbReference type="Pfam" id="PF00871">
    <property type="entry name" value="Acetate_kinase"/>
    <property type="match status" value="1"/>
</dbReference>
<dbReference type="GO" id="GO:0006083">
    <property type="term" value="P:acetate metabolic process"/>
    <property type="evidence" value="ECO:0007669"/>
    <property type="project" value="TreeGrafter"/>
</dbReference>
<comment type="pathway">
    <text evidence="6">Metabolic intermediate biosynthesis; acetyl-CoA biosynthesis; acetyl-CoA from acetate: step 1/2.</text>
</comment>
<evidence type="ECO:0000256" key="6">
    <source>
        <dbReference type="HAMAP-Rule" id="MF_00020"/>
    </source>
</evidence>
<dbReference type="AlphaFoldDB" id="A0A0R1WIS0"/>
<organism evidence="8 9">
    <name type="scientific">Ligilactobacillus hayakitensis DSM 18933 = JCM 14209</name>
    <dbReference type="NCBI Taxonomy" id="1423755"/>
    <lineage>
        <taxon>Bacteria</taxon>
        <taxon>Bacillati</taxon>
        <taxon>Bacillota</taxon>
        <taxon>Bacilli</taxon>
        <taxon>Lactobacillales</taxon>
        <taxon>Lactobacillaceae</taxon>
        <taxon>Ligilactobacillus</taxon>
    </lineage>
</organism>
<feature type="site" description="Transition state stabilizer" evidence="6">
    <location>
        <position position="251"/>
    </location>
</feature>
<feature type="binding site" evidence="6">
    <location>
        <begin position="340"/>
        <end position="344"/>
    </location>
    <ligand>
        <name>ATP</name>
        <dbReference type="ChEBI" id="CHEBI:30616"/>
    </ligand>
</feature>
<keyword evidence="4 6" id="KW-0418">Kinase</keyword>
<dbReference type="Proteomes" id="UP000051054">
    <property type="component" value="Unassembled WGS sequence"/>
</dbReference>
<feature type="binding site" evidence="6">
    <location>
        <begin position="293"/>
        <end position="295"/>
    </location>
    <ligand>
        <name>ATP</name>
        <dbReference type="ChEBI" id="CHEBI:30616"/>
    </ligand>
</feature>
<protein>
    <recommendedName>
        <fullName evidence="6">Acetate kinase</fullName>
        <ecNumber evidence="6">2.7.2.1</ecNumber>
    </recommendedName>
    <alternativeName>
        <fullName evidence="6">Acetokinase</fullName>
    </alternativeName>
</protein>
<comment type="function">
    <text evidence="6">Catalyzes the formation of acetyl phosphate from acetate and ATP. Can also catalyze the reverse reaction.</text>
</comment>
<dbReference type="UniPathway" id="UPA00340">
    <property type="reaction ID" value="UER00458"/>
</dbReference>
<evidence type="ECO:0000256" key="2">
    <source>
        <dbReference type="ARBA" id="ARBA00022679"/>
    </source>
</evidence>
<sequence>MKTGNQLDLNPVKEMNILLMNAGSSSVKWKLFEEQSEELIAKGSIERMMNPGSSFEIKFKDQVYEETIDNLSYEKAAEMIIEKIQEMKITSLDKIKAVGHRVVAGGEKFTKATKIDESNFEDLEGMKDFAPLHNPMETRYIKLMQDVMPNTPQYAVFDSKFFLDIPEFNAIYSLPYEYTKKYQIRRYGEHGISHTYLTKRTAELLSMDQNKINMIALHLGGGASIAAIKNGKAYDTSMGFAPLTGLTMGTRAGDVDPSLVPFLMNKLEMSAEEVLMMLNQKSGLLGVSELSSDMRDLAAKQDQDQQVKLAIDIFVNRIVKYVAGYFVELGHVDAVVFAGGIGENNPWLRQRIIEELAVLGLKMDVTLDNQNQEGITSKEESSAKILLVPTNEELEMIHQIKAEL</sequence>
<dbReference type="STRING" id="1423755.FC40_GL001122"/>
<dbReference type="GO" id="GO:0008776">
    <property type="term" value="F:acetate kinase activity"/>
    <property type="evidence" value="ECO:0007669"/>
    <property type="project" value="UniProtKB-UniRule"/>
</dbReference>
<dbReference type="PANTHER" id="PTHR21060:SF15">
    <property type="entry name" value="ACETATE KINASE-RELATED"/>
    <property type="match status" value="1"/>
</dbReference>
<dbReference type="GO" id="GO:0005737">
    <property type="term" value="C:cytoplasm"/>
    <property type="evidence" value="ECO:0007669"/>
    <property type="project" value="UniProtKB-SubCell"/>
</dbReference>